<feature type="region of interest" description="Disordered" evidence="5">
    <location>
        <begin position="132"/>
        <end position="152"/>
    </location>
</feature>
<keyword evidence="3" id="KW-0408">Iron</keyword>
<evidence type="ECO:0000259" key="6">
    <source>
        <dbReference type="PROSITE" id="PS50255"/>
    </source>
</evidence>
<reference evidence="7" key="2">
    <citation type="submission" date="2024-10" db="UniProtKB">
        <authorList>
            <consortium name="EnsemblProtists"/>
        </authorList>
    </citation>
    <scope>IDENTIFICATION</scope>
</reference>
<evidence type="ECO:0000313" key="7">
    <source>
        <dbReference type="EnsemblProtists" id="EOD21185"/>
    </source>
</evidence>
<evidence type="ECO:0000256" key="4">
    <source>
        <dbReference type="ARBA" id="ARBA00038168"/>
    </source>
</evidence>
<dbReference type="eggNOG" id="KOG0537">
    <property type="taxonomic scope" value="Eukaryota"/>
</dbReference>
<dbReference type="PRINTS" id="PR00363">
    <property type="entry name" value="CYTOCHROMEB5"/>
</dbReference>
<evidence type="ECO:0000313" key="8">
    <source>
        <dbReference type="Proteomes" id="UP000013827"/>
    </source>
</evidence>
<sequence>MHLARGAGVRRVIFAISGRVYDATDYLDLHPGLPDFLLSAAGTDATEVFALAGHSRNARTILQEFWRPQLDPFFPGTVAAGAQAGAGPGSTEEEESAWRVLRLLLGDTRGRRRLTDAIGSLLRAWVVDMERSGRDHPPAPLEPQADAAEGAPSAGVTRFVPLVWRLSWAELTAAAGVLEQQPVGVARLATLRPHATSAGLALSGCEGAPTAASRW</sequence>
<evidence type="ECO:0000256" key="1">
    <source>
        <dbReference type="ARBA" id="ARBA00022617"/>
    </source>
</evidence>
<dbReference type="Proteomes" id="UP000013827">
    <property type="component" value="Unassembled WGS sequence"/>
</dbReference>
<dbReference type="AlphaFoldDB" id="A0A0D3JCF0"/>
<evidence type="ECO:0000256" key="3">
    <source>
        <dbReference type="ARBA" id="ARBA00023004"/>
    </source>
</evidence>
<dbReference type="Pfam" id="PF00173">
    <property type="entry name" value="Cyt-b5"/>
    <property type="match status" value="1"/>
</dbReference>
<evidence type="ECO:0000256" key="5">
    <source>
        <dbReference type="SAM" id="MobiDB-lite"/>
    </source>
</evidence>
<protein>
    <recommendedName>
        <fullName evidence="6">Cytochrome b5 heme-binding domain-containing protein</fullName>
    </recommendedName>
</protein>
<dbReference type="HOGENOM" id="CLU_1285382_0_0_1"/>
<dbReference type="InterPro" id="IPR001199">
    <property type="entry name" value="Cyt_B5-like_heme/steroid-bd"/>
</dbReference>
<dbReference type="PaxDb" id="2903-EOD21185"/>
<keyword evidence="8" id="KW-1185">Reference proteome</keyword>
<dbReference type="STRING" id="2903.R1E2X3"/>
<dbReference type="EnsemblProtists" id="EOD21185">
    <property type="protein sequence ID" value="EOD21185"/>
    <property type="gene ID" value="EMIHUDRAFT_368897"/>
</dbReference>
<keyword evidence="1" id="KW-0349">Heme</keyword>
<accession>A0A0D3JCF0</accession>
<dbReference type="InterPro" id="IPR050668">
    <property type="entry name" value="Cytochrome_b5"/>
</dbReference>
<dbReference type="SMART" id="SM01117">
    <property type="entry name" value="Cyt-b5"/>
    <property type="match status" value="1"/>
</dbReference>
<dbReference type="GO" id="GO:0016020">
    <property type="term" value="C:membrane"/>
    <property type="evidence" value="ECO:0007669"/>
    <property type="project" value="TreeGrafter"/>
</dbReference>
<dbReference type="InterPro" id="IPR036400">
    <property type="entry name" value="Cyt_B5-like_heme/steroid_sf"/>
</dbReference>
<dbReference type="PROSITE" id="PS50255">
    <property type="entry name" value="CYTOCHROME_B5_2"/>
    <property type="match status" value="1"/>
</dbReference>
<dbReference type="GO" id="GO:0020037">
    <property type="term" value="F:heme binding"/>
    <property type="evidence" value="ECO:0007669"/>
    <property type="project" value="TreeGrafter"/>
</dbReference>
<keyword evidence="2" id="KW-0479">Metal-binding</keyword>
<dbReference type="PANTHER" id="PTHR19359:SF25">
    <property type="entry name" value="CYTOCHROME B5 HEME-BINDING DOMAIN-CONTAINING PROTEIN"/>
    <property type="match status" value="1"/>
</dbReference>
<dbReference type="SUPFAM" id="SSF55856">
    <property type="entry name" value="Cytochrome b5-like heme/steroid binding domain"/>
    <property type="match status" value="1"/>
</dbReference>
<evidence type="ECO:0000256" key="2">
    <source>
        <dbReference type="ARBA" id="ARBA00022723"/>
    </source>
</evidence>
<comment type="similarity">
    <text evidence="4">Belongs to the cytochrome b5 family.</text>
</comment>
<name>A0A0D3JCF0_EMIH1</name>
<feature type="domain" description="Cytochrome b5 heme-binding" evidence="6">
    <location>
        <begin position="1"/>
        <end position="79"/>
    </location>
</feature>
<dbReference type="PANTHER" id="PTHR19359">
    <property type="entry name" value="CYTOCHROME B5"/>
    <property type="match status" value="1"/>
</dbReference>
<dbReference type="RefSeq" id="XP_005773614.1">
    <property type="nucleotide sequence ID" value="XM_005773557.1"/>
</dbReference>
<proteinExistence type="inferred from homology"/>
<dbReference type="GeneID" id="17266742"/>
<dbReference type="GO" id="GO:0046872">
    <property type="term" value="F:metal ion binding"/>
    <property type="evidence" value="ECO:0007669"/>
    <property type="project" value="UniProtKB-KW"/>
</dbReference>
<dbReference type="KEGG" id="ehx:EMIHUDRAFT_368897"/>
<dbReference type="Gene3D" id="3.10.120.10">
    <property type="entry name" value="Cytochrome b5-like heme/steroid binding domain"/>
    <property type="match status" value="1"/>
</dbReference>
<reference evidence="8" key="1">
    <citation type="journal article" date="2013" name="Nature">
        <title>Pan genome of the phytoplankton Emiliania underpins its global distribution.</title>
        <authorList>
            <person name="Read B.A."/>
            <person name="Kegel J."/>
            <person name="Klute M.J."/>
            <person name="Kuo A."/>
            <person name="Lefebvre S.C."/>
            <person name="Maumus F."/>
            <person name="Mayer C."/>
            <person name="Miller J."/>
            <person name="Monier A."/>
            <person name="Salamov A."/>
            <person name="Young J."/>
            <person name="Aguilar M."/>
            <person name="Claverie J.M."/>
            <person name="Frickenhaus S."/>
            <person name="Gonzalez K."/>
            <person name="Herman E.K."/>
            <person name="Lin Y.C."/>
            <person name="Napier J."/>
            <person name="Ogata H."/>
            <person name="Sarno A.F."/>
            <person name="Shmutz J."/>
            <person name="Schroeder D."/>
            <person name="de Vargas C."/>
            <person name="Verret F."/>
            <person name="von Dassow P."/>
            <person name="Valentin K."/>
            <person name="Van de Peer Y."/>
            <person name="Wheeler G."/>
            <person name="Dacks J.B."/>
            <person name="Delwiche C.F."/>
            <person name="Dyhrman S.T."/>
            <person name="Glockner G."/>
            <person name="John U."/>
            <person name="Richards T."/>
            <person name="Worden A.Z."/>
            <person name="Zhang X."/>
            <person name="Grigoriev I.V."/>
            <person name="Allen A.E."/>
            <person name="Bidle K."/>
            <person name="Borodovsky M."/>
            <person name="Bowler C."/>
            <person name="Brownlee C."/>
            <person name="Cock J.M."/>
            <person name="Elias M."/>
            <person name="Gladyshev V.N."/>
            <person name="Groth M."/>
            <person name="Guda C."/>
            <person name="Hadaegh A."/>
            <person name="Iglesias-Rodriguez M.D."/>
            <person name="Jenkins J."/>
            <person name="Jones B.M."/>
            <person name="Lawson T."/>
            <person name="Leese F."/>
            <person name="Lindquist E."/>
            <person name="Lobanov A."/>
            <person name="Lomsadze A."/>
            <person name="Malik S.B."/>
            <person name="Marsh M.E."/>
            <person name="Mackinder L."/>
            <person name="Mock T."/>
            <person name="Mueller-Roeber B."/>
            <person name="Pagarete A."/>
            <person name="Parker M."/>
            <person name="Probert I."/>
            <person name="Quesneville H."/>
            <person name="Raines C."/>
            <person name="Rensing S.A."/>
            <person name="Riano-Pachon D.M."/>
            <person name="Richier S."/>
            <person name="Rokitta S."/>
            <person name="Shiraiwa Y."/>
            <person name="Soanes D.M."/>
            <person name="van der Giezen M."/>
            <person name="Wahlund T.M."/>
            <person name="Williams B."/>
            <person name="Wilson W."/>
            <person name="Wolfe G."/>
            <person name="Wurch L.L."/>
        </authorList>
    </citation>
    <scope>NUCLEOTIDE SEQUENCE</scope>
</reference>
<organism evidence="7 8">
    <name type="scientific">Emiliania huxleyi (strain CCMP1516)</name>
    <dbReference type="NCBI Taxonomy" id="280463"/>
    <lineage>
        <taxon>Eukaryota</taxon>
        <taxon>Haptista</taxon>
        <taxon>Haptophyta</taxon>
        <taxon>Prymnesiophyceae</taxon>
        <taxon>Isochrysidales</taxon>
        <taxon>Noelaerhabdaceae</taxon>
        <taxon>Emiliania</taxon>
    </lineage>
</organism>